<name>A0AA39M1B5_9BILA</name>
<sequence>MKVAIKLYPKKAIAQSTAGSTPQALRRLRKSSAKITFVHLRTFSTLIQPPKNRFLIHGHYFEIAYVGGQANERVN</sequence>
<evidence type="ECO:0000313" key="1">
    <source>
        <dbReference type="EMBL" id="KAK0416945.1"/>
    </source>
</evidence>
<comment type="caution">
    <text evidence="1">The sequence shown here is derived from an EMBL/GenBank/DDBJ whole genome shotgun (WGS) entry which is preliminary data.</text>
</comment>
<keyword evidence="2" id="KW-1185">Reference proteome</keyword>
<dbReference type="EMBL" id="JAUCMV010000002">
    <property type="protein sequence ID" value="KAK0416945.1"/>
    <property type="molecule type" value="Genomic_DNA"/>
</dbReference>
<protein>
    <submittedName>
        <fullName evidence="1">Uncharacterized protein</fullName>
    </submittedName>
</protein>
<dbReference type="Proteomes" id="UP001175271">
    <property type="component" value="Unassembled WGS sequence"/>
</dbReference>
<dbReference type="AlphaFoldDB" id="A0AA39M1B5"/>
<gene>
    <name evidence="1" type="ORF">QR680_012764</name>
</gene>
<accession>A0AA39M1B5</accession>
<reference evidence="1" key="1">
    <citation type="submission" date="2023-06" db="EMBL/GenBank/DDBJ databases">
        <title>Genomic analysis of the entomopathogenic nematode Steinernema hermaphroditum.</title>
        <authorList>
            <person name="Schwarz E.M."/>
            <person name="Heppert J.K."/>
            <person name="Baniya A."/>
            <person name="Schwartz H.T."/>
            <person name="Tan C.-H."/>
            <person name="Antoshechkin I."/>
            <person name="Sternberg P.W."/>
            <person name="Goodrich-Blair H."/>
            <person name="Dillman A.R."/>
        </authorList>
    </citation>
    <scope>NUCLEOTIDE SEQUENCE</scope>
    <source>
        <strain evidence="1">PS9179</strain>
        <tissue evidence="1">Whole animal</tissue>
    </source>
</reference>
<proteinExistence type="predicted"/>
<organism evidence="1 2">
    <name type="scientific">Steinernema hermaphroditum</name>
    <dbReference type="NCBI Taxonomy" id="289476"/>
    <lineage>
        <taxon>Eukaryota</taxon>
        <taxon>Metazoa</taxon>
        <taxon>Ecdysozoa</taxon>
        <taxon>Nematoda</taxon>
        <taxon>Chromadorea</taxon>
        <taxon>Rhabditida</taxon>
        <taxon>Tylenchina</taxon>
        <taxon>Panagrolaimomorpha</taxon>
        <taxon>Strongyloidoidea</taxon>
        <taxon>Steinernematidae</taxon>
        <taxon>Steinernema</taxon>
    </lineage>
</organism>
<evidence type="ECO:0000313" key="2">
    <source>
        <dbReference type="Proteomes" id="UP001175271"/>
    </source>
</evidence>